<proteinExistence type="predicted"/>
<reference evidence="1 2" key="1">
    <citation type="submission" date="2019-03" db="EMBL/GenBank/DDBJ databases">
        <title>Draft genome sequences of novel Actinobacteria.</title>
        <authorList>
            <person name="Sahin N."/>
            <person name="Ay H."/>
            <person name="Saygin H."/>
        </authorList>
    </citation>
    <scope>NUCLEOTIDE SEQUENCE [LARGE SCALE GENOMIC DNA]</scope>
    <source>
        <strain evidence="1 2">CH32</strain>
    </source>
</reference>
<dbReference type="Gene3D" id="3.90.180.10">
    <property type="entry name" value="Medium-chain alcohol dehydrogenases, catalytic domain"/>
    <property type="match status" value="1"/>
</dbReference>
<dbReference type="Proteomes" id="UP000295302">
    <property type="component" value="Unassembled WGS sequence"/>
</dbReference>
<dbReference type="AlphaFoldDB" id="A0A4R4XYN0"/>
<dbReference type="Gene3D" id="3.40.50.720">
    <property type="entry name" value="NAD(P)-binding Rossmann-like Domain"/>
    <property type="match status" value="1"/>
</dbReference>
<feature type="non-terminal residue" evidence="1">
    <location>
        <position position="1"/>
    </location>
</feature>
<evidence type="ECO:0000313" key="1">
    <source>
        <dbReference type="EMBL" id="TDD36785.1"/>
    </source>
</evidence>
<name>A0A4R4XYN0_9ACTN</name>
<organism evidence="1 2">
    <name type="scientific">Nonomuraea terrae</name>
    <dbReference type="NCBI Taxonomy" id="2530383"/>
    <lineage>
        <taxon>Bacteria</taxon>
        <taxon>Bacillati</taxon>
        <taxon>Actinomycetota</taxon>
        <taxon>Actinomycetes</taxon>
        <taxon>Streptosporangiales</taxon>
        <taxon>Streptosporangiaceae</taxon>
        <taxon>Nonomuraea</taxon>
    </lineage>
</organism>
<comment type="caution">
    <text evidence="1">The sequence shown here is derived from an EMBL/GenBank/DDBJ whole genome shotgun (WGS) entry which is preliminary data.</text>
</comment>
<accession>A0A4R4XYN0</accession>
<dbReference type="Pfam" id="PF13602">
    <property type="entry name" value="ADH_zinc_N_2"/>
    <property type="match status" value="1"/>
</dbReference>
<sequence length="103" mass="10976">DRARATFGLLGDGGRFLTIGNASHQPVDPDPRLLDERALTVTDALLLILERGHERPEYEARALAAAADGRLVPAVQTFPLAEAATAHAALESRRTTGKVVLVP</sequence>
<dbReference type="EMBL" id="SMKQ01000197">
    <property type="protein sequence ID" value="TDD36785.1"/>
    <property type="molecule type" value="Genomic_DNA"/>
</dbReference>
<protein>
    <submittedName>
        <fullName evidence="1">NADPH quinone oxidoreductase</fullName>
    </submittedName>
</protein>
<keyword evidence="2" id="KW-1185">Reference proteome</keyword>
<evidence type="ECO:0000313" key="2">
    <source>
        <dbReference type="Proteomes" id="UP000295302"/>
    </source>
</evidence>
<gene>
    <name evidence="1" type="ORF">E1286_37935</name>
</gene>
<dbReference type="RefSeq" id="WP_165970095.1">
    <property type="nucleotide sequence ID" value="NZ_SMKQ01000197.1"/>
</dbReference>